<keyword evidence="5" id="KW-0372">Hormone</keyword>
<protein>
    <submittedName>
        <fullName evidence="9">Hepcidin type 1</fullName>
    </submittedName>
</protein>
<evidence type="ECO:0000256" key="5">
    <source>
        <dbReference type="ARBA" id="ARBA00022702"/>
    </source>
</evidence>
<evidence type="ECO:0000256" key="6">
    <source>
        <dbReference type="ARBA" id="ARBA00022729"/>
    </source>
</evidence>
<dbReference type="AlphaFoldDB" id="D2D3G1"/>
<reference evidence="9" key="1">
    <citation type="submission" date="2008-11" db="EMBL/GenBank/DDBJ databases">
        <title>Identification and molecular characterization of two hepcidin genes from Monopterus albus.</title>
        <authorList>
            <person name="Li W."/>
            <person name="Sun W.X."/>
        </authorList>
    </citation>
    <scope>NUCLEOTIDE SEQUENCE</scope>
</reference>
<dbReference type="EMBL" id="FJ436807">
    <property type="protein sequence ID" value="ACR82221.1"/>
    <property type="molecule type" value="mRNA"/>
</dbReference>
<comment type="similarity">
    <text evidence="2">Belongs to the hepcidin family.</text>
</comment>
<keyword evidence="7" id="KW-0044">Antibiotic</keyword>
<evidence type="ECO:0000256" key="8">
    <source>
        <dbReference type="ARBA" id="ARBA00023157"/>
    </source>
</evidence>
<dbReference type="PANTHER" id="PTHR16877">
    <property type="entry name" value="HEPCIDIN"/>
    <property type="match status" value="1"/>
</dbReference>
<dbReference type="GO" id="GO:0005179">
    <property type="term" value="F:hormone activity"/>
    <property type="evidence" value="ECO:0007669"/>
    <property type="project" value="UniProtKB-KW"/>
</dbReference>
<keyword evidence="6" id="KW-0732">Signal</keyword>
<evidence type="ECO:0000256" key="2">
    <source>
        <dbReference type="ARBA" id="ARBA00008022"/>
    </source>
</evidence>
<keyword evidence="8" id="KW-1015">Disulfide bond</keyword>
<evidence type="ECO:0000256" key="4">
    <source>
        <dbReference type="ARBA" id="ARBA00022529"/>
    </source>
</evidence>
<proteinExistence type="evidence at transcript level"/>
<evidence type="ECO:0000256" key="7">
    <source>
        <dbReference type="ARBA" id="ARBA00023022"/>
    </source>
</evidence>
<sequence length="91" mass="10390">TCTRTLSVVAVAVMLIFICIRERYSFPFTEVQEQEEAGTRGNAVVAHPEKAMASGMRINHISLKRYSYIYLCLYCCACCKNYKGWGMCSRF</sequence>
<dbReference type="InterPro" id="IPR010500">
    <property type="entry name" value="Hepcidin"/>
</dbReference>
<dbReference type="Pfam" id="PF06446">
    <property type="entry name" value="Hepcidin"/>
    <property type="match status" value="1"/>
</dbReference>
<keyword evidence="4" id="KW-0929">Antimicrobial</keyword>
<name>D2D3G1_MONAL</name>
<dbReference type="PANTHER" id="PTHR16877:SF0">
    <property type="entry name" value="HEPCIDIN"/>
    <property type="match status" value="1"/>
</dbReference>
<accession>D2D3G1</accession>
<evidence type="ECO:0000256" key="3">
    <source>
        <dbReference type="ARBA" id="ARBA00022525"/>
    </source>
</evidence>
<evidence type="ECO:0000256" key="1">
    <source>
        <dbReference type="ARBA" id="ARBA00004613"/>
    </source>
</evidence>
<keyword evidence="3" id="KW-0964">Secreted</keyword>
<dbReference type="GO" id="GO:0005576">
    <property type="term" value="C:extracellular region"/>
    <property type="evidence" value="ECO:0007669"/>
    <property type="project" value="UniProtKB-SubCell"/>
</dbReference>
<organism evidence="9">
    <name type="scientific">Monopterus albus</name>
    <name type="common">Swamp eel</name>
    <dbReference type="NCBI Taxonomy" id="43700"/>
    <lineage>
        <taxon>Eukaryota</taxon>
        <taxon>Metazoa</taxon>
        <taxon>Chordata</taxon>
        <taxon>Craniata</taxon>
        <taxon>Vertebrata</taxon>
        <taxon>Euteleostomi</taxon>
        <taxon>Actinopterygii</taxon>
        <taxon>Neopterygii</taxon>
        <taxon>Teleostei</taxon>
        <taxon>Neoteleostei</taxon>
        <taxon>Acanthomorphata</taxon>
        <taxon>Anabantaria</taxon>
        <taxon>Synbranchiformes</taxon>
        <taxon>Synbranchidae</taxon>
        <taxon>Monopterus</taxon>
    </lineage>
</organism>
<comment type="subcellular location">
    <subcellularLocation>
        <location evidence="1">Secreted</location>
    </subcellularLocation>
</comment>
<dbReference type="GO" id="GO:0006879">
    <property type="term" value="P:intracellular iron ion homeostasis"/>
    <property type="evidence" value="ECO:0007669"/>
    <property type="project" value="InterPro"/>
</dbReference>
<dbReference type="GO" id="GO:0042742">
    <property type="term" value="P:defense response to bacterium"/>
    <property type="evidence" value="ECO:0007669"/>
    <property type="project" value="UniProtKB-KW"/>
</dbReference>
<evidence type="ECO:0000313" key="9">
    <source>
        <dbReference type="EMBL" id="ACR82221.1"/>
    </source>
</evidence>
<feature type="non-terminal residue" evidence="9">
    <location>
        <position position="1"/>
    </location>
</feature>